<comment type="similarity">
    <text evidence="1">Belongs to the AfsR/DnrI/RedD regulatory family.</text>
</comment>
<evidence type="ECO:0000256" key="1">
    <source>
        <dbReference type="ARBA" id="ARBA00005820"/>
    </source>
</evidence>
<dbReference type="InterPro" id="IPR036388">
    <property type="entry name" value="WH-like_DNA-bd_sf"/>
</dbReference>
<dbReference type="GO" id="GO:0003677">
    <property type="term" value="F:DNA binding"/>
    <property type="evidence" value="ECO:0007669"/>
    <property type="project" value="UniProtKB-UniRule"/>
</dbReference>
<dbReference type="InterPro" id="IPR051677">
    <property type="entry name" value="AfsR-DnrI-RedD_regulator"/>
</dbReference>
<evidence type="ECO:0000256" key="3">
    <source>
        <dbReference type="ARBA" id="ARBA00023125"/>
    </source>
</evidence>
<evidence type="ECO:0000256" key="4">
    <source>
        <dbReference type="ARBA" id="ARBA00023163"/>
    </source>
</evidence>
<reference evidence="8" key="1">
    <citation type="submission" date="2021-04" db="EMBL/GenBank/DDBJ databases">
        <title>Dactylosporangium aurantiacum NRRL B-8018 full assembly.</title>
        <authorList>
            <person name="Hartkoorn R.C."/>
            <person name="Beaudoing E."/>
            <person name="Hot D."/>
        </authorList>
    </citation>
    <scope>NUCLEOTIDE SEQUENCE</scope>
    <source>
        <strain evidence="8">NRRL B-8018</strain>
    </source>
</reference>
<dbReference type="PANTHER" id="PTHR35807:SF1">
    <property type="entry name" value="TRANSCRIPTIONAL REGULATOR REDD"/>
    <property type="match status" value="1"/>
</dbReference>
<keyword evidence="9" id="KW-1185">Reference proteome</keyword>
<feature type="region of interest" description="Disordered" evidence="6">
    <location>
        <begin position="1"/>
        <end position="29"/>
    </location>
</feature>
<dbReference type="EMBL" id="CP073767">
    <property type="protein sequence ID" value="UWZ51699.1"/>
    <property type="molecule type" value="Genomic_DNA"/>
</dbReference>
<dbReference type="GO" id="GO:0006355">
    <property type="term" value="P:regulation of DNA-templated transcription"/>
    <property type="evidence" value="ECO:0007669"/>
    <property type="project" value="InterPro"/>
</dbReference>
<accession>A0A9Q9MD52</accession>
<evidence type="ECO:0000313" key="8">
    <source>
        <dbReference type="EMBL" id="UWZ51699.1"/>
    </source>
</evidence>
<feature type="domain" description="OmpR/PhoB-type" evidence="7">
    <location>
        <begin position="26"/>
        <end position="131"/>
    </location>
</feature>
<keyword evidence="4" id="KW-0804">Transcription</keyword>
<dbReference type="Proteomes" id="UP001058003">
    <property type="component" value="Chromosome"/>
</dbReference>
<protein>
    <submittedName>
        <fullName evidence="8">AAA family ATPase</fullName>
    </submittedName>
</protein>
<feature type="region of interest" description="Disordered" evidence="6">
    <location>
        <begin position="917"/>
        <end position="969"/>
    </location>
</feature>
<name>A0A9Q9MD52_9ACTN</name>
<gene>
    <name evidence="8" type="ORF">Daura_33840</name>
</gene>
<evidence type="ECO:0000259" key="7">
    <source>
        <dbReference type="PROSITE" id="PS51755"/>
    </source>
</evidence>
<dbReference type="PANTHER" id="PTHR35807">
    <property type="entry name" value="TRANSCRIPTIONAL REGULATOR REDD-RELATED"/>
    <property type="match status" value="1"/>
</dbReference>
<dbReference type="PROSITE" id="PS51755">
    <property type="entry name" value="OMPR_PHOB"/>
    <property type="match status" value="1"/>
</dbReference>
<dbReference type="SUPFAM" id="SSF52540">
    <property type="entry name" value="P-loop containing nucleoside triphosphate hydrolases"/>
    <property type="match status" value="1"/>
</dbReference>
<evidence type="ECO:0000256" key="6">
    <source>
        <dbReference type="SAM" id="MobiDB-lite"/>
    </source>
</evidence>
<dbReference type="KEGG" id="daur:Daura_33840"/>
<dbReference type="InterPro" id="IPR003593">
    <property type="entry name" value="AAA+_ATPase"/>
</dbReference>
<dbReference type="GO" id="GO:0000160">
    <property type="term" value="P:phosphorelay signal transduction system"/>
    <property type="evidence" value="ECO:0007669"/>
    <property type="project" value="InterPro"/>
</dbReference>
<feature type="region of interest" description="Disordered" evidence="6">
    <location>
        <begin position="287"/>
        <end position="345"/>
    </location>
</feature>
<feature type="region of interest" description="Disordered" evidence="6">
    <location>
        <begin position="512"/>
        <end position="537"/>
    </location>
</feature>
<dbReference type="Pfam" id="PF00486">
    <property type="entry name" value="Trans_reg_C"/>
    <property type="match status" value="1"/>
</dbReference>
<dbReference type="InterPro" id="IPR011990">
    <property type="entry name" value="TPR-like_helical_dom_sf"/>
</dbReference>
<dbReference type="RefSeq" id="WP_260709508.1">
    <property type="nucleotide sequence ID" value="NZ_CP073767.1"/>
</dbReference>
<sequence>MRTDQPPDAAPPRATPAPPPAGGAGAAAGGAGGTPVVGVLGPLRAGIGGRAVDLGGPRQRAVLARLVAAGGHVVPTDRFIDDLWQGVPPPKALAALQVYVSNLRRALEPGRAPRTPASVLVTVAPGYALHLPTGAVDAWRFEALLRDGSAIAERDPARADGLLREALAAWAGPAYAEFADEPWAVPEVGRLEELRLVCVEAGGRVAVRLGRAALVVPALERHVRAHPLREEAVHLLASALYAAGRQGDALAALRAARDRLATELGVDPGPGLRALEADVLAQAPHLAGGGEARPADPAPRAAAPDVPEPAATAAAPPSGPPTWPASSDDVQGKPGSATTSEGFGRERELAALGRIAEEVLRDGVRVMWVGGEAGAGKTTVLRMFAARLGWRVAWGRCPEVDGAPPAWAWSEVLRALPRDGAAADARLAPLLSAGSGAAAERQGPPASNHTAAPATASLAASAAAPATASLATSIAASIAASAPASLATSTAASAAAPAAASAAAPAAASAAAEHFGTPAPDHATAEHLGPPASGHAAGPVGGGQFALAQAVAEHLSGFGPLLVVLDDVHRADGETLQVLRHVAVTLEDRPLLLVATHRPGESQPDLDAVRAALAGRRAADVDLGGLDADAGRALLRSLGVPGVALDVLVERTGGNPLFLTETARLVSAEGADSAVRAIPSGIGHVLRRRLSRLPATAQTVLRHAAVLGRDVDIDVLVAAEGSAEDTVLDGLEAGVVSGLLEEPAAGRVRFTHALLRDVLYDDMPLLRRRRLHARVLTALEELGSADVAALGYHALAAATPATADTAAGYAAAAARQATGLYAHREAATLYRGALDAGPLPPARRHDLLCGLTSALANAGDVTAARAARAEALRAAADAGVPAYAALTAYDAPVAWTIRAERAVDTALVAQLEAALAASPGTAPETAPGTVPGTKPGTKLAASPGTAPETAPGTVPGTKPGTKLAASPGTVPDAATRCRLLVALVYELEGDDLARCDAASAEALTLAGDDPLLRCHALNARYFAVLNPARRHELPAVGARLLEEATAAGLVQFQAQAHHVLFQAALERNDLAAAQEHVDRAVRHATAGQLGVALSVMALFGAVRALLAGDPATAERLYTELTARIARTGQPNAALVGIAGVFFVHLATGSTDTLLPMLRPVYERLPDALNDFMVRALLDAGQVEEARRIWSPDAVAVREDYYWLAWMGLRGWNAAALRSEPHARDCYAALLPWAGQFVGLASGSLTGPPVDLILADLAGVLGLPEAAAAHRAAGHALAAAIGAVPWLVSPSGR</sequence>
<dbReference type="InterPro" id="IPR041664">
    <property type="entry name" value="AAA_16"/>
</dbReference>
<evidence type="ECO:0000256" key="5">
    <source>
        <dbReference type="PROSITE-ProRule" id="PRU01091"/>
    </source>
</evidence>
<dbReference type="Pfam" id="PF13191">
    <property type="entry name" value="AAA_16"/>
    <property type="match status" value="1"/>
</dbReference>
<proteinExistence type="inferred from homology"/>
<dbReference type="SUPFAM" id="SSF48452">
    <property type="entry name" value="TPR-like"/>
    <property type="match status" value="1"/>
</dbReference>
<feature type="compositionally biased region" description="Low complexity" evidence="6">
    <location>
        <begin position="298"/>
        <end position="316"/>
    </location>
</feature>
<dbReference type="Pfam" id="PF03704">
    <property type="entry name" value="BTAD"/>
    <property type="match status" value="1"/>
</dbReference>
<dbReference type="Gene3D" id="1.25.40.10">
    <property type="entry name" value="Tetratricopeptide repeat domain"/>
    <property type="match status" value="1"/>
</dbReference>
<dbReference type="SMART" id="SM00382">
    <property type="entry name" value="AAA"/>
    <property type="match status" value="1"/>
</dbReference>
<dbReference type="Gene3D" id="1.10.10.10">
    <property type="entry name" value="Winged helix-like DNA-binding domain superfamily/Winged helix DNA-binding domain"/>
    <property type="match status" value="1"/>
</dbReference>
<organism evidence="8 9">
    <name type="scientific">Dactylosporangium aurantiacum</name>
    <dbReference type="NCBI Taxonomy" id="35754"/>
    <lineage>
        <taxon>Bacteria</taxon>
        <taxon>Bacillati</taxon>
        <taxon>Actinomycetota</taxon>
        <taxon>Actinomycetes</taxon>
        <taxon>Micromonosporales</taxon>
        <taxon>Micromonosporaceae</taxon>
        <taxon>Dactylosporangium</taxon>
    </lineage>
</organism>
<feature type="DNA-binding region" description="OmpR/PhoB-type" evidence="5">
    <location>
        <begin position="26"/>
        <end position="131"/>
    </location>
</feature>
<feature type="compositionally biased region" description="Pro residues" evidence="6">
    <location>
        <begin position="8"/>
        <end position="21"/>
    </location>
</feature>
<dbReference type="InterPro" id="IPR001867">
    <property type="entry name" value="OmpR/PhoB-type_DNA-bd"/>
</dbReference>
<dbReference type="InterPro" id="IPR016032">
    <property type="entry name" value="Sig_transdc_resp-reg_C-effctor"/>
</dbReference>
<dbReference type="CDD" id="cd15831">
    <property type="entry name" value="BTAD"/>
    <property type="match status" value="1"/>
</dbReference>
<dbReference type="SMART" id="SM01043">
    <property type="entry name" value="BTAD"/>
    <property type="match status" value="1"/>
</dbReference>
<evidence type="ECO:0000313" key="9">
    <source>
        <dbReference type="Proteomes" id="UP001058003"/>
    </source>
</evidence>
<dbReference type="SUPFAM" id="SSF46894">
    <property type="entry name" value="C-terminal effector domain of the bipartite response regulators"/>
    <property type="match status" value="1"/>
</dbReference>
<dbReference type="InterPro" id="IPR027417">
    <property type="entry name" value="P-loop_NTPase"/>
</dbReference>
<keyword evidence="3 5" id="KW-0238">DNA-binding</keyword>
<keyword evidence="2" id="KW-0805">Transcription regulation</keyword>
<evidence type="ECO:0000256" key="2">
    <source>
        <dbReference type="ARBA" id="ARBA00023015"/>
    </source>
</evidence>
<dbReference type="SMART" id="SM00862">
    <property type="entry name" value="Trans_reg_C"/>
    <property type="match status" value="1"/>
</dbReference>
<dbReference type="InterPro" id="IPR005158">
    <property type="entry name" value="BTAD"/>
</dbReference>